<evidence type="ECO:0000313" key="1">
    <source>
        <dbReference type="EMBL" id="SEQ97370.1"/>
    </source>
</evidence>
<dbReference type="STRING" id="1036181.SAMN05421756_107175"/>
<dbReference type="RefSeq" id="WP_091183141.1">
    <property type="nucleotide sequence ID" value="NZ_FOFA01000007.1"/>
</dbReference>
<dbReference type="Proteomes" id="UP000198504">
    <property type="component" value="Unassembled WGS sequence"/>
</dbReference>
<dbReference type="Gene3D" id="3.30.530.20">
    <property type="match status" value="1"/>
</dbReference>
<dbReference type="InterPro" id="IPR023393">
    <property type="entry name" value="START-like_dom_sf"/>
</dbReference>
<gene>
    <name evidence="1" type="ORF">SAMN05421756_107175</name>
</gene>
<proteinExistence type="predicted"/>
<dbReference type="SUPFAM" id="SSF55961">
    <property type="entry name" value="Bet v1-like"/>
    <property type="match status" value="1"/>
</dbReference>
<dbReference type="CDD" id="cd07812">
    <property type="entry name" value="SRPBCC"/>
    <property type="match status" value="1"/>
</dbReference>
<dbReference type="Pfam" id="PF10604">
    <property type="entry name" value="Polyketide_cyc2"/>
    <property type="match status" value="1"/>
</dbReference>
<dbReference type="AlphaFoldDB" id="A0A1H9KDZ1"/>
<protein>
    <submittedName>
        <fullName evidence="1">Polyketide cyclase / dehydrase and lipid transport</fullName>
    </submittedName>
</protein>
<dbReference type="EMBL" id="FOFA01000007">
    <property type="protein sequence ID" value="SEQ97370.1"/>
    <property type="molecule type" value="Genomic_DNA"/>
</dbReference>
<evidence type="ECO:0000313" key="2">
    <source>
        <dbReference type="Proteomes" id="UP000198504"/>
    </source>
</evidence>
<keyword evidence="2" id="KW-1185">Reference proteome</keyword>
<name>A0A1H9KDZ1_9ACTN</name>
<dbReference type="InterPro" id="IPR019587">
    <property type="entry name" value="Polyketide_cyclase/dehydratase"/>
</dbReference>
<organism evidence="1 2">
    <name type="scientific">Microlunatus flavus</name>
    <dbReference type="NCBI Taxonomy" id="1036181"/>
    <lineage>
        <taxon>Bacteria</taxon>
        <taxon>Bacillati</taxon>
        <taxon>Actinomycetota</taxon>
        <taxon>Actinomycetes</taxon>
        <taxon>Propionibacteriales</taxon>
        <taxon>Propionibacteriaceae</taxon>
        <taxon>Microlunatus</taxon>
    </lineage>
</organism>
<dbReference type="OrthoDB" id="4823586at2"/>
<accession>A0A1H9KDZ1</accession>
<reference evidence="2" key="1">
    <citation type="submission" date="2016-10" db="EMBL/GenBank/DDBJ databases">
        <authorList>
            <person name="Varghese N."/>
            <person name="Submissions S."/>
        </authorList>
    </citation>
    <scope>NUCLEOTIDE SEQUENCE [LARGE SCALE GENOMIC DNA]</scope>
    <source>
        <strain evidence="2">CGMCC 4.6856</strain>
    </source>
</reference>
<sequence>MSLRLEVSRVLRARPERVWEELVDWPRQDLWIPFTHVRATGARTRGLGTRVAALSGFRLGPVPVGLLDRFVVTGWTPPDQAAAGSAAELAVLHLGPYFTGEGSFKVWPDPDGARLVCTEVFTLPGGAERLLRPALPVMRRAFAASLATLAEVVEAPDAQAAAA</sequence>